<keyword evidence="10" id="KW-0472">Membrane</keyword>
<accession>A0ABM1EG45</accession>
<dbReference type="InterPro" id="IPR036616">
    <property type="entry name" value="Poly(ADP-ribose)pol_reg_dom_sf"/>
</dbReference>
<sequence>MPGRRKKTVENGVGGDAAAVERKVKEEEEEQVVSNGSGEGEGSVDLTWEWQADGGVWTPFSKADVTQINNALQRGQQEVTMTANNKVKFTVRFARMVQKNKTTGWERAIRCAVVDADDNAGKLTKDQIKAGYQALKNVDKLIRKGQTTGSAIVQACNDFYTRIPHDFGMRQPPIIRTQEILKAKLSLLEVNPPVPKKAKSSKMADRVKKEEAGDVEESKLKTVVIKGKAPMDAECTEKLGKAHVYYESNDVYDAMLNQTNLQANNNKYYLMQLLEDDSQRSYSVWFRWGRVGKKGQSALVPCGPDLREAKDVFTRKFTDKTKNEWSERRSFVKVAGKYDLLKMDYSSGSVEKEAESAAAKRKGAPPRKEVASRLDEKLRVLVELICDVRAMAQTDTRSQETHAIHRVKSEGTSEVSFIGRCSFYRRFSHPVTGYMFGKGIYFADISSKSANYCYANRTHDEGVLVLCEVALGECNELLVADYEADKLPEGKHSVKGLGSVAPDPKDNCLTEEGVTVPTGFVLVIVVVGIVTVVIVVVLIIIMVIRVVAIVVKVIALADIEVAIRNLQKSADDALHPADQKYRSLSCGLTILKPTSDEYSLIKRYLLNTHAPTHSLYRMRLLDVFEVNKDEEAENMKPDVGNR</sequence>
<dbReference type="SUPFAM" id="SSF117839">
    <property type="entry name" value="WWE domain"/>
    <property type="match status" value="1"/>
</dbReference>
<feature type="domain" description="PARP catalytic" evidence="12">
    <location>
        <begin position="575"/>
        <end position="642"/>
    </location>
</feature>
<keyword evidence="5 8" id="KW-0520">NAD</keyword>
<dbReference type="SUPFAM" id="SSF56399">
    <property type="entry name" value="ADP-ribosylation"/>
    <property type="match status" value="2"/>
</dbReference>
<gene>
    <name evidence="16" type="primary">LOC106811936</name>
</gene>
<dbReference type="SUPFAM" id="SSF47587">
    <property type="entry name" value="Domain of poly(ADP-ribose) polymerase"/>
    <property type="match status" value="1"/>
</dbReference>
<dbReference type="SMART" id="SM00773">
    <property type="entry name" value="WGR"/>
    <property type="match status" value="1"/>
</dbReference>
<name>A0ABM1EG45_PRICU</name>
<keyword evidence="3 8" id="KW-0808">Transferase</keyword>
<comment type="catalytic activity">
    <reaction evidence="7">
        <text>NAD(+) + (ADP-D-ribosyl)n-acceptor = nicotinamide + (ADP-D-ribosyl)n+1-acceptor + H(+).</text>
        <dbReference type="EC" id="2.4.2.30"/>
    </reaction>
</comment>
<evidence type="ECO:0000256" key="5">
    <source>
        <dbReference type="ARBA" id="ARBA00023027"/>
    </source>
</evidence>
<keyword evidence="2 8" id="KW-0328">Glycosyltransferase</keyword>
<dbReference type="Gene3D" id="3.30.720.50">
    <property type="match status" value="1"/>
</dbReference>
<dbReference type="Pfam" id="PF02825">
    <property type="entry name" value="WWE"/>
    <property type="match status" value="1"/>
</dbReference>
<dbReference type="InterPro" id="IPR050800">
    <property type="entry name" value="ARTD/PARP"/>
</dbReference>
<keyword evidence="6" id="KW-0539">Nucleus</keyword>
<dbReference type="InterPro" id="IPR004102">
    <property type="entry name" value="Poly(ADP-ribose)pol_reg_dom"/>
</dbReference>
<evidence type="ECO:0000259" key="12">
    <source>
        <dbReference type="PROSITE" id="PS51059"/>
    </source>
</evidence>
<evidence type="ECO:0000313" key="16">
    <source>
        <dbReference type="RefSeq" id="XP_014671166.1"/>
    </source>
</evidence>
<keyword evidence="15" id="KW-1185">Reference proteome</keyword>
<keyword evidence="10" id="KW-0812">Transmembrane</keyword>
<dbReference type="InterPro" id="IPR037197">
    <property type="entry name" value="WWE_dom_sf"/>
</dbReference>
<feature type="region of interest" description="Disordered" evidence="9">
    <location>
        <begin position="1"/>
        <end position="43"/>
    </location>
</feature>
<reference evidence="16" key="1">
    <citation type="submission" date="2025-08" db="UniProtKB">
        <authorList>
            <consortium name="RefSeq"/>
        </authorList>
    </citation>
    <scope>IDENTIFICATION</scope>
</reference>
<dbReference type="EC" id="2.4.2.-" evidence="8"/>
<dbReference type="InterPro" id="IPR008893">
    <property type="entry name" value="WGR_domain"/>
</dbReference>
<dbReference type="CDD" id="cd08003">
    <property type="entry name" value="WGR_PARP2_like"/>
    <property type="match status" value="1"/>
</dbReference>
<dbReference type="PROSITE" id="PS51977">
    <property type="entry name" value="WGR"/>
    <property type="match status" value="1"/>
</dbReference>
<dbReference type="InterPro" id="IPR012317">
    <property type="entry name" value="Poly(ADP-ribose)pol_cat_dom"/>
</dbReference>
<dbReference type="PANTHER" id="PTHR10459:SF60">
    <property type="entry name" value="POLY [ADP-RIBOSE] POLYMERASE 2"/>
    <property type="match status" value="1"/>
</dbReference>
<organism evidence="15 16">
    <name type="scientific">Priapulus caudatus</name>
    <name type="common">Priapulid worm</name>
    <dbReference type="NCBI Taxonomy" id="37621"/>
    <lineage>
        <taxon>Eukaryota</taxon>
        <taxon>Metazoa</taxon>
        <taxon>Ecdysozoa</taxon>
        <taxon>Scalidophora</taxon>
        <taxon>Priapulida</taxon>
        <taxon>Priapulimorpha</taxon>
        <taxon>Priapulimorphida</taxon>
        <taxon>Priapulidae</taxon>
        <taxon>Priapulus</taxon>
    </lineage>
</organism>
<evidence type="ECO:0000256" key="6">
    <source>
        <dbReference type="ARBA" id="ARBA00023242"/>
    </source>
</evidence>
<dbReference type="PROSITE" id="PS51060">
    <property type="entry name" value="PARP_ALPHA_HD"/>
    <property type="match status" value="1"/>
</dbReference>
<evidence type="ECO:0000259" key="13">
    <source>
        <dbReference type="PROSITE" id="PS51060"/>
    </source>
</evidence>
<dbReference type="GeneID" id="106811936"/>
<evidence type="ECO:0000256" key="1">
    <source>
        <dbReference type="ARBA" id="ARBA00004123"/>
    </source>
</evidence>
<dbReference type="InterPro" id="IPR004170">
    <property type="entry name" value="WWE_dom"/>
</dbReference>
<feature type="domain" description="PARP alpha-helical" evidence="13">
    <location>
        <begin position="80"/>
        <end position="202"/>
    </location>
</feature>
<dbReference type="PROSITE" id="PS51059">
    <property type="entry name" value="PARP_CATALYTIC"/>
    <property type="match status" value="2"/>
</dbReference>
<dbReference type="Pfam" id="PF02877">
    <property type="entry name" value="PARP_reg"/>
    <property type="match status" value="1"/>
</dbReference>
<feature type="domain" description="WWE" evidence="11">
    <location>
        <begin position="34"/>
        <end position="111"/>
    </location>
</feature>
<dbReference type="RefSeq" id="XP_014671166.1">
    <property type="nucleotide sequence ID" value="XM_014815680.1"/>
</dbReference>
<evidence type="ECO:0000256" key="9">
    <source>
        <dbReference type="SAM" id="MobiDB-lite"/>
    </source>
</evidence>
<keyword evidence="10" id="KW-1133">Transmembrane helix</keyword>
<evidence type="ECO:0000313" key="15">
    <source>
        <dbReference type="Proteomes" id="UP000695022"/>
    </source>
</evidence>
<feature type="domain" description="PARP catalytic" evidence="12">
    <location>
        <begin position="332"/>
        <end position="550"/>
    </location>
</feature>
<evidence type="ECO:0000259" key="14">
    <source>
        <dbReference type="PROSITE" id="PS51977"/>
    </source>
</evidence>
<dbReference type="Gene3D" id="1.20.142.10">
    <property type="entry name" value="Poly(ADP-ribose) polymerase, regulatory domain"/>
    <property type="match status" value="1"/>
</dbReference>
<dbReference type="Proteomes" id="UP000695022">
    <property type="component" value="Unplaced"/>
</dbReference>
<dbReference type="Gene3D" id="2.20.140.10">
    <property type="entry name" value="WGR domain"/>
    <property type="match status" value="1"/>
</dbReference>
<protein>
    <recommendedName>
        <fullName evidence="8">Poly [ADP-ribose] polymerase</fullName>
        <shortName evidence="8">PARP</shortName>
        <ecNumber evidence="8">2.4.2.-</ecNumber>
    </recommendedName>
</protein>
<feature type="transmembrane region" description="Helical" evidence="10">
    <location>
        <begin position="520"/>
        <end position="544"/>
    </location>
</feature>
<evidence type="ECO:0000256" key="8">
    <source>
        <dbReference type="RuleBase" id="RU362114"/>
    </source>
</evidence>
<dbReference type="SUPFAM" id="SSF142921">
    <property type="entry name" value="WGR domain-like"/>
    <property type="match status" value="1"/>
</dbReference>
<evidence type="ECO:0000256" key="10">
    <source>
        <dbReference type="SAM" id="Phobius"/>
    </source>
</evidence>
<evidence type="ECO:0000256" key="2">
    <source>
        <dbReference type="ARBA" id="ARBA00022676"/>
    </source>
</evidence>
<proteinExistence type="predicted"/>
<dbReference type="Pfam" id="PF05406">
    <property type="entry name" value="WGR"/>
    <property type="match status" value="1"/>
</dbReference>
<dbReference type="InterPro" id="IPR036930">
    <property type="entry name" value="WGR_dom_sf"/>
</dbReference>
<keyword evidence="4" id="KW-0548">Nucleotidyltransferase</keyword>
<dbReference type="PROSITE" id="PS50918">
    <property type="entry name" value="WWE"/>
    <property type="match status" value="1"/>
</dbReference>
<feature type="domain" description="WGR" evidence="14">
    <location>
        <begin position="241"/>
        <end position="338"/>
    </location>
</feature>
<comment type="subcellular location">
    <subcellularLocation>
        <location evidence="1">Nucleus</location>
    </subcellularLocation>
</comment>
<dbReference type="Gene3D" id="3.90.228.10">
    <property type="match status" value="2"/>
</dbReference>
<evidence type="ECO:0000256" key="4">
    <source>
        <dbReference type="ARBA" id="ARBA00022695"/>
    </source>
</evidence>
<dbReference type="Pfam" id="PF00644">
    <property type="entry name" value="PARP"/>
    <property type="match status" value="2"/>
</dbReference>
<evidence type="ECO:0000256" key="7">
    <source>
        <dbReference type="ARBA" id="ARBA00033987"/>
    </source>
</evidence>
<dbReference type="PANTHER" id="PTHR10459">
    <property type="entry name" value="DNA LIGASE"/>
    <property type="match status" value="1"/>
</dbReference>
<evidence type="ECO:0000259" key="11">
    <source>
        <dbReference type="PROSITE" id="PS50918"/>
    </source>
</evidence>
<evidence type="ECO:0000256" key="3">
    <source>
        <dbReference type="ARBA" id="ARBA00022679"/>
    </source>
</evidence>